<dbReference type="CDD" id="cd12916">
    <property type="entry name" value="VKOR_1"/>
    <property type="match status" value="1"/>
</dbReference>
<evidence type="ECO:0000256" key="4">
    <source>
        <dbReference type="ARBA" id="ARBA00022719"/>
    </source>
</evidence>
<keyword evidence="6" id="KW-0560">Oxidoreductase</keyword>
<comment type="subcellular location">
    <subcellularLocation>
        <location evidence="1">Membrane</location>
        <topology evidence="1">Multi-pass membrane protein</topology>
    </subcellularLocation>
</comment>
<dbReference type="GO" id="GO:0048038">
    <property type="term" value="F:quinone binding"/>
    <property type="evidence" value="ECO:0007669"/>
    <property type="project" value="UniProtKB-KW"/>
</dbReference>
<dbReference type="InterPro" id="IPR044698">
    <property type="entry name" value="VKOR/LTO1"/>
</dbReference>
<gene>
    <name evidence="12" type="ORF">UY19_C0015G0019</name>
</gene>
<evidence type="ECO:0000256" key="8">
    <source>
        <dbReference type="ARBA" id="ARBA00023157"/>
    </source>
</evidence>
<keyword evidence="3 10" id="KW-0812">Transmembrane</keyword>
<dbReference type="EMBL" id="LCPB01000015">
    <property type="protein sequence ID" value="KKU89379.1"/>
    <property type="molecule type" value="Genomic_DNA"/>
</dbReference>
<protein>
    <submittedName>
        <fullName evidence="12">Vitamin K epoxide reductase</fullName>
    </submittedName>
</protein>
<evidence type="ECO:0000256" key="1">
    <source>
        <dbReference type="ARBA" id="ARBA00004141"/>
    </source>
</evidence>
<name>A0A0G1U5P4_9BACT</name>
<accession>A0A0G1U5P4</accession>
<comment type="caution">
    <text evidence="12">The sequence shown here is derived from an EMBL/GenBank/DDBJ whole genome shotgun (WGS) entry which is preliminary data.</text>
</comment>
<feature type="domain" description="Vitamin K epoxide reductase" evidence="11">
    <location>
        <begin position="3"/>
        <end position="137"/>
    </location>
</feature>
<evidence type="ECO:0000256" key="6">
    <source>
        <dbReference type="ARBA" id="ARBA00023002"/>
    </source>
</evidence>
<dbReference type="Pfam" id="PF07884">
    <property type="entry name" value="VKOR"/>
    <property type="match status" value="1"/>
</dbReference>
<evidence type="ECO:0000256" key="9">
    <source>
        <dbReference type="ARBA" id="ARBA00023284"/>
    </source>
</evidence>
<evidence type="ECO:0000256" key="5">
    <source>
        <dbReference type="ARBA" id="ARBA00022989"/>
    </source>
</evidence>
<evidence type="ECO:0000256" key="2">
    <source>
        <dbReference type="ARBA" id="ARBA00006214"/>
    </source>
</evidence>
<evidence type="ECO:0000256" key="3">
    <source>
        <dbReference type="ARBA" id="ARBA00022692"/>
    </source>
</evidence>
<dbReference type="InterPro" id="IPR038354">
    <property type="entry name" value="VKOR_sf"/>
</dbReference>
<proteinExistence type="inferred from homology"/>
<dbReference type="PANTHER" id="PTHR34573:SF1">
    <property type="entry name" value="VITAMIN K EPOXIDE REDUCTASE DOMAIN-CONTAINING PROTEIN"/>
    <property type="match status" value="1"/>
</dbReference>
<dbReference type="InterPro" id="IPR012932">
    <property type="entry name" value="VKOR"/>
</dbReference>
<dbReference type="Proteomes" id="UP000033882">
    <property type="component" value="Unassembled WGS sequence"/>
</dbReference>
<evidence type="ECO:0000313" key="12">
    <source>
        <dbReference type="EMBL" id="KKU89379.1"/>
    </source>
</evidence>
<keyword evidence="4" id="KW-0874">Quinone</keyword>
<feature type="transmembrane region" description="Helical" evidence="10">
    <location>
        <begin position="50"/>
        <end position="76"/>
    </location>
</feature>
<dbReference type="GO" id="GO:0016491">
    <property type="term" value="F:oxidoreductase activity"/>
    <property type="evidence" value="ECO:0007669"/>
    <property type="project" value="UniProtKB-KW"/>
</dbReference>
<organism evidence="12 13">
    <name type="scientific">Candidatus Wolfebacteria bacterium GW2011_GWA2_47_9b</name>
    <dbReference type="NCBI Taxonomy" id="1619005"/>
    <lineage>
        <taxon>Bacteria</taxon>
        <taxon>Candidatus Wolfeibacteriota</taxon>
    </lineage>
</organism>
<keyword evidence="8" id="KW-1015">Disulfide bond</keyword>
<feature type="transmembrane region" description="Helical" evidence="10">
    <location>
        <begin position="7"/>
        <end position="30"/>
    </location>
</feature>
<sequence length="139" mass="15428">MKKNIIIWIMLALSIAGFIDAVYLSIKTIVGSPITCYAFSGCDAVAQSKYSILFGIPLSLLGALFYAATIVLITYYLQHRTKRGFQQMTYVAIFGGLFSLYLFALQAFVIGAWCFYCVVSDTIGVINMALAVYLMRVEK</sequence>
<comment type="similarity">
    <text evidence="2">Belongs to the VKOR family.</text>
</comment>
<keyword evidence="9" id="KW-0676">Redox-active center</keyword>
<keyword evidence="5 10" id="KW-1133">Transmembrane helix</keyword>
<feature type="transmembrane region" description="Helical" evidence="10">
    <location>
        <begin position="88"/>
        <end position="104"/>
    </location>
</feature>
<evidence type="ECO:0000256" key="7">
    <source>
        <dbReference type="ARBA" id="ARBA00023136"/>
    </source>
</evidence>
<keyword evidence="7 10" id="KW-0472">Membrane</keyword>
<dbReference type="PANTHER" id="PTHR34573">
    <property type="entry name" value="VKC DOMAIN-CONTAINING PROTEIN"/>
    <property type="match status" value="1"/>
</dbReference>
<dbReference type="AlphaFoldDB" id="A0A0G1U5P4"/>
<dbReference type="SMART" id="SM00756">
    <property type="entry name" value="VKc"/>
    <property type="match status" value="1"/>
</dbReference>
<evidence type="ECO:0000256" key="10">
    <source>
        <dbReference type="SAM" id="Phobius"/>
    </source>
</evidence>
<reference evidence="12 13" key="1">
    <citation type="journal article" date="2015" name="Nature">
        <title>rRNA introns, odd ribosomes, and small enigmatic genomes across a large radiation of phyla.</title>
        <authorList>
            <person name="Brown C.T."/>
            <person name="Hug L.A."/>
            <person name="Thomas B.C."/>
            <person name="Sharon I."/>
            <person name="Castelle C.J."/>
            <person name="Singh A."/>
            <person name="Wilkins M.J."/>
            <person name="Williams K.H."/>
            <person name="Banfield J.F."/>
        </authorList>
    </citation>
    <scope>NUCLEOTIDE SEQUENCE [LARGE SCALE GENOMIC DNA]</scope>
</reference>
<evidence type="ECO:0000313" key="13">
    <source>
        <dbReference type="Proteomes" id="UP000033882"/>
    </source>
</evidence>
<dbReference type="Gene3D" id="1.20.1440.130">
    <property type="entry name" value="VKOR domain"/>
    <property type="match status" value="1"/>
</dbReference>
<evidence type="ECO:0000259" key="11">
    <source>
        <dbReference type="SMART" id="SM00756"/>
    </source>
</evidence>
<dbReference type="GO" id="GO:0016020">
    <property type="term" value="C:membrane"/>
    <property type="evidence" value="ECO:0007669"/>
    <property type="project" value="UniProtKB-SubCell"/>
</dbReference>
<feature type="transmembrane region" description="Helical" evidence="10">
    <location>
        <begin position="110"/>
        <end position="134"/>
    </location>
</feature>